<dbReference type="GO" id="GO:0004722">
    <property type="term" value="F:protein serine/threonine phosphatase activity"/>
    <property type="evidence" value="ECO:0007669"/>
    <property type="project" value="InterPro"/>
</dbReference>
<dbReference type="InterPro" id="IPR001932">
    <property type="entry name" value="PPM-type_phosphatase-like_dom"/>
</dbReference>
<reference evidence="3" key="1">
    <citation type="submission" date="2021-02" db="EMBL/GenBank/DDBJ databases">
        <authorList>
            <person name="Dougan E. K."/>
            <person name="Rhodes N."/>
            <person name="Thang M."/>
            <person name="Chan C."/>
        </authorList>
    </citation>
    <scope>NUCLEOTIDE SEQUENCE</scope>
</reference>
<protein>
    <recommendedName>
        <fullName evidence="2">PPM-type phosphatase domain-containing protein</fullName>
    </recommendedName>
</protein>
<dbReference type="SMART" id="SM00332">
    <property type="entry name" value="PP2Cc"/>
    <property type="match status" value="1"/>
</dbReference>
<dbReference type="OrthoDB" id="432045at2759"/>
<accession>A0A812Y731</accession>
<dbReference type="AlphaFoldDB" id="A0A812Y731"/>
<proteinExistence type="predicted"/>
<dbReference type="Pfam" id="PF00481">
    <property type="entry name" value="PP2C"/>
    <property type="match status" value="1"/>
</dbReference>
<feature type="compositionally biased region" description="Basic and acidic residues" evidence="1">
    <location>
        <begin position="302"/>
        <end position="315"/>
    </location>
</feature>
<evidence type="ECO:0000259" key="2">
    <source>
        <dbReference type="PROSITE" id="PS51746"/>
    </source>
</evidence>
<feature type="compositionally biased region" description="Acidic residues" evidence="1">
    <location>
        <begin position="90"/>
        <end position="149"/>
    </location>
</feature>
<feature type="domain" description="PPM-type phosphatase" evidence="2">
    <location>
        <begin position="413"/>
        <end position="671"/>
    </location>
</feature>
<keyword evidence="4" id="KW-1185">Reference proteome</keyword>
<evidence type="ECO:0000313" key="3">
    <source>
        <dbReference type="EMBL" id="CAE7763402.1"/>
    </source>
</evidence>
<dbReference type="InterPro" id="IPR036457">
    <property type="entry name" value="PPM-type-like_dom_sf"/>
</dbReference>
<evidence type="ECO:0000313" key="4">
    <source>
        <dbReference type="Proteomes" id="UP000649617"/>
    </source>
</evidence>
<feature type="compositionally biased region" description="Gly residues" evidence="1">
    <location>
        <begin position="318"/>
        <end position="336"/>
    </location>
</feature>
<feature type="region of interest" description="Disordered" evidence="1">
    <location>
        <begin position="90"/>
        <end position="166"/>
    </location>
</feature>
<dbReference type="Proteomes" id="UP000649617">
    <property type="component" value="Unassembled WGS sequence"/>
</dbReference>
<dbReference type="CDD" id="cd00143">
    <property type="entry name" value="PP2Cc"/>
    <property type="match status" value="1"/>
</dbReference>
<sequence length="696" mass="74068">MEWPASAEELSKASEDQIKALVAAATPDLPLPRHLWHSRDVASLGEGELVLRALSSPEGGVDWTDTTAMADMLQSVPVDISPYPVYEKFEDEEDMEADEAKEYDDDMEEEDMEEFLAAEDGQLGEDEGEGDEGEEHLEEMEEDEEDGGEMSDSGELSGIQMPSNRSARLVRRPGARAGDRNVGAACLAAVLPVEAVLAAPVLPANLLPDLAAVLVEQAEGAQASQAPLAVQAAAGRMARELVGQLLKARCRAPVGPLLDAGVGEEGHSVFVKGYCSEHCANGGSSRRSGRGCGFYVCKDVSSPKHGDEDEKEHIGGNRWAGGTGGADTAGLGGRGGPYRLEKPGQRVRQVSDEAKAQVSEEAKEAARQLGEEAVASAAAAMWWLLSQFTTCPCLSRGKEAPSLPEEGSGGSADFGWAVAKNERRRMEDAVDIKDDVAGFRLFTVYDGHAGDEAVTVVKKILPDIVGTHLQEEEDVKKAICLAFRRIDEELTKTILAAAETPSKVKVSSGTVASMALMKGKTLWVCNLGDCRAVLCSGGTKAHAVSKDHAADKNAAEAERLRKLGVPVNGGYVGDHVAVSRAFGNVEYDSGKKVEGIISEPDIFKIEVDDEVDFLILASDGIWDPLKDQFAVTHARKALRTTEQPEDAAKAVLENAAKVSAADNAAAIVVVFKFPEPLPKRITRPRATLAGLDGPPP</sequence>
<comment type="caution">
    <text evidence="3">The sequence shown here is derived from an EMBL/GenBank/DDBJ whole genome shotgun (WGS) entry which is preliminary data.</text>
</comment>
<gene>
    <name evidence="3" type="ORF">SPIL2461_LOCUS22324</name>
</gene>
<dbReference type="SUPFAM" id="SSF81606">
    <property type="entry name" value="PP2C-like"/>
    <property type="match status" value="1"/>
</dbReference>
<evidence type="ECO:0000256" key="1">
    <source>
        <dbReference type="SAM" id="MobiDB-lite"/>
    </source>
</evidence>
<dbReference type="InterPro" id="IPR015655">
    <property type="entry name" value="PP2C"/>
</dbReference>
<dbReference type="Gene3D" id="3.60.40.10">
    <property type="entry name" value="PPM-type phosphatase domain"/>
    <property type="match status" value="1"/>
</dbReference>
<dbReference type="EMBL" id="CAJNIZ010047158">
    <property type="protein sequence ID" value="CAE7763402.1"/>
    <property type="molecule type" value="Genomic_DNA"/>
</dbReference>
<feature type="region of interest" description="Disordered" evidence="1">
    <location>
        <begin position="302"/>
        <end position="357"/>
    </location>
</feature>
<feature type="compositionally biased region" description="Basic and acidic residues" evidence="1">
    <location>
        <begin position="339"/>
        <end position="357"/>
    </location>
</feature>
<dbReference type="PROSITE" id="PS51746">
    <property type="entry name" value="PPM_2"/>
    <property type="match status" value="1"/>
</dbReference>
<name>A0A812Y731_SYMPI</name>
<organism evidence="3 4">
    <name type="scientific">Symbiodinium pilosum</name>
    <name type="common">Dinoflagellate</name>
    <dbReference type="NCBI Taxonomy" id="2952"/>
    <lineage>
        <taxon>Eukaryota</taxon>
        <taxon>Sar</taxon>
        <taxon>Alveolata</taxon>
        <taxon>Dinophyceae</taxon>
        <taxon>Suessiales</taxon>
        <taxon>Symbiodiniaceae</taxon>
        <taxon>Symbiodinium</taxon>
    </lineage>
</organism>
<dbReference type="PANTHER" id="PTHR47992">
    <property type="entry name" value="PROTEIN PHOSPHATASE"/>
    <property type="match status" value="1"/>
</dbReference>